<protein>
    <recommendedName>
        <fullName evidence="3">GH18 domain-containing protein</fullName>
    </recommendedName>
</protein>
<keyword evidence="5" id="KW-1185">Reference proteome</keyword>
<dbReference type="SUPFAM" id="SSF51445">
    <property type="entry name" value="(Trans)glycosidases"/>
    <property type="match status" value="1"/>
</dbReference>
<evidence type="ECO:0000313" key="5">
    <source>
        <dbReference type="Proteomes" id="UP000759131"/>
    </source>
</evidence>
<feature type="domain" description="GH18" evidence="3">
    <location>
        <begin position="1"/>
        <end position="129"/>
    </location>
</feature>
<dbReference type="InterPro" id="IPR017853">
    <property type="entry name" value="GH"/>
</dbReference>
<accession>A0A7R9L918</accession>
<dbReference type="EMBL" id="OC874015">
    <property type="protein sequence ID" value="CAD7637199.1"/>
    <property type="molecule type" value="Genomic_DNA"/>
</dbReference>
<dbReference type="GO" id="GO:0005615">
    <property type="term" value="C:extracellular space"/>
    <property type="evidence" value="ECO:0007669"/>
    <property type="project" value="TreeGrafter"/>
</dbReference>
<organism evidence="4">
    <name type="scientific">Medioppia subpectinata</name>
    <dbReference type="NCBI Taxonomy" id="1979941"/>
    <lineage>
        <taxon>Eukaryota</taxon>
        <taxon>Metazoa</taxon>
        <taxon>Ecdysozoa</taxon>
        <taxon>Arthropoda</taxon>
        <taxon>Chelicerata</taxon>
        <taxon>Arachnida</taxon>
        <taxon>Acari</taxon>
        <taxon>Acariformes</taxon>
        <taxon>Sarcoptiformes</taxon>
        <taxon>Oribatida</taxon>
        <taxon>Brachypylina</taxon>
        <taxon>Oppioidea</taxon>
        <taxon>Oppiidae</taxon>
        <taxon>Medioppia</taxon>
    </lineage>
</organism>
<dbReference type="EMBL" id="CAJPIZ010019440">
    <property type="protein sequence ID" value="CAG2116936.1"/>
    <property type="molecule type" value="Genomic_DNA"/>
</dbReference>
<dbReference type="InterPro" id="IPR051887">
    <property type="entry name" value="GH18_Domain-Containing"/>
</dbReference>
<dbReference type="Proteomes" id="UP000759131">
    <property type="component" value="Unassembled WGS sequence"/>
</dbReference>
<keyword evidence="1" id="KW-0378">Hydrolase</keyword>
<dbReference type="InterPro" id="IPR029070">
    <property type="entry name" value="Chitinase_insertion_sf"/>
</dbReference>
<dbReference type="GO" id="GO:0016798">
    <property type="term" value="F:hydrolase activity, acting on glycosyl bonds"/>
    <property type="evidence" value="ECO:0007669"/>
    <property type="project" value="UniProtKB-KW"/>
</dbReference>
<evidence type="ECO:0000259" key="3">
    <source>
        <dbReference type="PROSITE" id="PS51910"/>
    </source>
</evidence>
<evidence type="ECO:0000256" key="1">
    <source>
        <dbReference type="ARBA" id="ARBA00022801"/>
    </source>
</evidence>
<reference evidence="4" key="1">
    <citation type="submission" date="2020-11" db="EMBL/GenBank/DDBJ databases">
        <authorList>
            <person name="Tran Van P."/>
        </authorList>
    </citation>
    <scope>NUCLEOTIDE SEQUENCE</scope>
</reference>
<dbReference type="PANTHER" id="PTHR46290">
    <property type="entry name" value="DI-N-ACETYLCHITOBIASE"/>
    <property type="match status" value="1"/>
</dbReference>
<dbReference type="InterPro" id="IPR001223">
    <property type="entry name" value="Glyco_hydro18_cat"/>
</dbReference>
<gene>
    <name evidence="4" type="ORF">OSB1V03_LOCUS16891</name>
</gene>
<dbReference type="GO" id="GO:0009313">
    <property type="term" value="P:oligosaccharide catabolic process"/>
    <property type="evidence" value="ECO:0007669"/>
    <property type="project" value="TreeGrafter"/>
</dbReference>
<dbReference type="PANTHER" id="PTHR46290:SF1">
    <property type="entry name" value="DI-N-ACETYLCHITOBIASE"/>
    <property type="match status" value="1"/>
</dbReference>
<name>A0A7R9L918_9ACAR</name>
<dbReference type="AlphaFoldDB" id="A0A7R9L918"/>
<evidence type="ECO:0000256" key="2">
    <source>
        <dbReference type="ARBA" id="ARBA00023295"/>
    </source>
</evidence>
<sequence>LPWYGYDYQCVRTGPDRTCFIKEVPFRNVSCSDAAGVQVPYVEIKHLVDIYGDWYDEHSTTRYAYFNDSANVTHQIWYDTSGSLGMKVGLAKYRELRGVGVWNANMLDYSGTKEGKYMVADMWGTFPEYKANKTEAFVVHPNHRRIYESIRVSDFVNVLPAFK</sequence>
<dbReference type="OrthoDB" id="73875at2759"/>
<dbReference type="Gene3D" id="3.20.20.80">
    <property type="entry name" value="Glycosidases"/>
    <property type="match status" value="1"/>
</dbReference>
<proteinExistence type="predicted"/>
<dbReference type="Gene3D" id="3.10.50.10">
    <property type="match status" value="1"/>
</dbReference>
<evidence type="ECO:0000313" key="4">
    <source>
        <dbReference type="EMBL" id="CAD7637199.1"/>
    </source>
</evidence>
<feature type="non-terminal residue" evidence="4">
    <location>
        <position position="163"/>
    </location>
</feature>
<dbReference type="PROSITE" id="PS51910">
    <property type="entry name" value="GH18_2"/>
    <property type="match status" value="1"/>
</dbReference>
<keyword evidence="2" id="KW-0326">Glycosidase</keyword>